<dbReference type="EMBL" id="BPLQ01015232">
    <property type="protein sequence ID" value="GIY86616.1"/>
    <property type="molecule type" value="Genomic_DNA"/>
</dbReference>
<proteinExistence type="predicted"/>
<feature type="transmembrane region" description="Helical" evidence="1">
    <location>
        <begin position="68"/>
        <end position="89"/>
    </location>
</feature>
<reference evidence="2 3" key="1">
    <citation type="submission" date="2021-06" db="EMBL/GenBank/DDBJ databases">
        <title>Caerostris darwini draft genome.</title>
        <authorList>
            <person name="Kono N."/>
            <person name="Arakawa K."/>
        </authorList>
    </citation>
    <scope>NUCLEOTIDE SEQUENCE [LARGE SCALE GENOMIC DNA]</scope>
</reference>
<accession>A0AAV4WUL4</accession>
<protein>
    <submittedName>
        <fullName evidence="2">Uncharacterized protein</fullName>
    </submittedName>
</protein>
<comment type="caution">
    <text evidence="2">The sequence shown here is derived from an EMBL/GenBank/DDBJ whole genome shotgun (WGS) entry which is preliminary data.</text>
</comment>
<sequence length="175" mass="20262">MQPASYRRTHQIRQQQQQRRHSCFIKRPVCVILMDACESQHPLPLKQTLSSFQEIECLTRIKNLGYGLRFLTLMMLNAFIDLQLSAALARFEQIKLFLKTFSSFKSVAYSVYEVVNSKMNSVFIFDGHNTQSNGLRARRIICSLFTPPSDGYIFSQHLFSVQHRKQALRVLGNIS</sequence>
<name>A0AAV4WUL4_9ARAC</name>
<evidence type="ECO:0000313" key="3">
    <source>
        <dbReference type="Proteomes" id="UP001054837"/>
    </source>
</evidence>
<keyword evidence="1" id="KW-0812">Transmembrane</keyword>
<keyword evidence="3" id="KW-1185">Reference proteome</keyword>
<evidence type="ECO:0000256" key="1">
    <source>
        <dbReference type="SAM" id="Phobius"/>
    </source>
</evidence>
<organism evidence="2 3">
    <name type="scientific">Caerostris darwini</name>
    <dbReference type="NCBI Taxonomy" id="1538125"/>
    <lineage>
        <taxon>Eukaryota</taxon>
        <taxon>Metazoa</taxon>
        <taxon>Ecdysozoa</taxon>
        <taxon>Arthropoda</taxon>
        <taxon>Chelicerata</taxon>
        <taxon>Arachnida</taxon>
        <taxon>Araneae</taxon>
        <taxon>Araneomorphae</taxon>
        <taxon>Entelegynae</taxon>
        <taxon>Araneoidea</taxon>
        <taxon>Araneidae</taxon>
        <taxon>Caerostris</taxon>
    </lineage>
</organism>
<evidence type="ECO:0000313" key="2">
    <source>
        <dbReference type="EMBL" id="GIY86616.1"/>
    </source>
</evidence>
<gene>
    <name evidence="2" type="ORF">CDAR_258051</name>
</gene>
<dbReference type="Proteomes" id="UP001054837">
    <property type="component" value="Unassembled WGS sequence"/>
</dbReference>
<dbReference type="AlphaFoldDB" id="A0AAV4WUL4"/>
<keyword evidence="1" id="KW-0472">Membrane</keyword>
<keyword evidence="1" id="KW-1133">Transmembrane helix</keyword>